<protein>
    <recommendedName>
        <fullName evidence="1">Acylphosphatase</fullName>
    </recommendedName>
    <alternativeName>
        <fullName evidence="2">Acylphosphate phosphohydrolase</fullName>
    </alternativeName>
</protein>
<organism evidence="8 9">
    <name type="scientific">Virgibacillus oceani</name>
    <dbReference type="NCBI Taxonomy" id="1479511"/>
    <lineage>
        <taxon>Bacteria</taxon>
        <taxon>Bacillati</taxon>
        <taxon>Bacillota</taxon>
        <taxon>Bacilli</taxon>
        <taxon>Bacillales</taxon>
        <taxon>Bacillaceae</taxon>
        <taxon>Virgibacillus</taxon>
    </lineage>
</organism>
<evidence type="ECO:0000259" key="7">
    <source>
        <dbReference type="PROSITE" id="PS51160"/>
    </source>
</evidence>
<dbReference type="PROSITE" id="PS51160">
    <property type="entry name" value="ACYLPHOSPHATASE_3"/>
    <property type="match status" value="1"/>
</dbReference>
<dbReference type="PANTHER" id="PTHR21621:SF0">
    <property type="entry name" value="BETA-CITRYLGLUTAMATE SYNTHASE B-RELATED"/>
    <property type="match status" value="1"/>
</dbReference>
<dbReference type="EMBL" id="BMFR01000005">
    <property type="protein sequence ID" value="GGG73411.1"/>
    <property type="molecule type" value="Genomic_DNA"/>
</dbReference>
<gene>
    <name evidence="8" type="ORF">GCM10011398_17330</name>
</gene>
<keyword evidence="3" id="KW-0547">Nucleotide-binding</keyword>
<sequence>MESSKFPQPFTPKMVKGIKGFSMCSFLIGLEGWRRGLKLKYYGDIHQYSDIITKSRKPFGRSYSFEYKDKIHYFNQSRGDLVSNEAVTIAQSKQKTKKHLERHSIPVLPSIEFTREHTDEEIVMMSQQIGFPLIIKPTYGTLSKGVVLNIDSESELAASLKHVRGKLGYKNVIVERYFEGEDIRLYVVDGIVVAALRRVPAKVTGDGTSTIKQLIDQKNKSRKSNPYLAERLIKMDDEVHSVLNKNDYDLDTVLEAGNTTLVKNKSTMNQGVDLYDITDEIDDNIKELAVITLKSLPNIPHGSIDMLYNGSEAIILEVNPSANISMHMFPTEGKPRNIGAYLMDYYFPETIARANMHENMYFDLLDIVKILKRNYTNYVEVKALPNSPIYANQFIVSGKLQNTGYQNWVKRQAVLQNIHGFVKNRNNGNVEIVVASHDLQRLKDFQHTCSKGTEKAKVNDLKSVDWIKEIKMGFEIIPESKKRKKAEKPSVKKDNNVTFVQKIKKLLK</sequence>
<evidence type="ECO:0000313" key="8">
    <source>
        <dbReference type="EMBL" id="GGG73411.1"/>
    </source>
</evidence>
<evidence type="ECO:0000256" key="1">
    <source>
        <dbReference type="ARBA" id="ARBA00015991"/>
    </source>
</evidence>
<name>A0A917HBD2_9BACI</name>
<dbReference type="Gene3D" id="3.30.70.100">
    <property type="match status" value="1"/>
</dbReference>
<feature type="domain" description="ATP-grasp" evidence="6">
    <location>
        <begin position="97"/>
        <end position="347"/>
    </location>
</feature>
<evidence type="ECO:0000256" key="4">
    <source>
        <dbReference type="PROSITE-ProRule" id="PRU00520"/>
    </source>
</evidence>
<accession>A0A917HBD2</accession>
<dbReference type="SUPFAM" id="SSF54975">
    <property type="entry name" value="Acylphosphatase/BLUF domain-like"/>
    <property type="match status" value="1"/>
</dbReference>
<evidence type="ECO:0000256" key="5">
    <source>
        <dbReference type="RuleBase" id="RU004168"/>
    </source>
</evidence>
<dbReference type="SUPFAM" id="SSF56059">
    <property type="entry name" value="Glutathione synthetase ATP-binding domain-like"/>
    <property type="match status" value="1"/>
</dbReference>
<dbReference type="GO" id="GO:0046872">
    <property type="term" value="F:metal ion binding"/>
    <property type="evidence" value="ECO:0007669"/>
    <property type="project" value="InterPro"/>
</dbReference>
<proteinExistence type="inferred from homology"/>
<dbReference type="Gene3D" id="3.30.470.20">
    <property type="entry name" value="ATP-grasp fold, B domain"/>
    <property type="match status" value="2"/>
</dbReference>
<comment type="caution">
    <text evidence="8">The sequence shown here is derived from an EMBL/GenBank/DDBJ whole genome shotgun (WGS) entry which is preliminary data.</text>
</comment>
<dbReference type="Pfam" id="PF08443">
    <property type="entry name" value="RimK"/>
    <property type="match status" value="1"/>
</dbReference>
<dbReference type="AlphaFoldDB" id="A0A917HBD2"/>
<dbReference type="PANTHER" id="PTHR21621">
    <property type="entry name" value="RIBOSOMAL PROTEIN S6 MODIFICATION PROTEIN"/>
    <property type="match status" value="1"/>
</dbReference>
<comment type="similarity">
    <text evidence="5">Belongs to the acylphosphatase family.</text>
</comment>
<dbReference type="PROSITE" id="PS50975">
    <property type="entry name" value="ATP_GRASP"/>
    <property type="match status" value="1"/>
</dbReference>
<dbReference type="Pfam" id="PF00708">
    <property type="entry name" value="Acylphosphatase"/>
    <property type="match status" value="1"/>
</dbReference>
<evidence type="ECO:0000313" key="9">
    <source>
        <dbReference type="Proteomes" id="UP000622860"/>
    </source>
</evidence>
<dbReference type="GO" id="GO:0009432">
    <property type="term" value="P:SOS response"/>
    <property type="evidence" value="ECO:0007669"/>
    <property type="project" value="TreeGrafter"/>
</dbReference>
<dbReference type="RefSeq" id="WP_188454991.1">
    <property type="nucleotide sequence ID" value="NZ_BMFR01000005.1"/>
</dbReference>
<comment type="caution">
    <text evidence="4">Lacks conserved residue(s) required for the propagation of feature annotation.</text>
</comment>
<evidence type="ECO:0000256" key="2">
    <source>
        <dbReference type="ARBA" id="ARBA00032904"/>
    </source>
</evidence>
<dbReference type="InterPro" id="IPR011761">
    <property type="entry name" value="ATP-grasp"/>
</dbReference>
<dbReference type="GO" id="GO:0005737">
    <property type="term" value="C:cytoplasm"/>
    <property type="evidence" value="ECO:0007669"/>
    <property type="project" value="TreeGrafter"/>
</dbReference>
<dbReference type="GO" id="GO:0005524">
    <property type="term" value="F:ATP binding"/>
    <property type="evidence" value="ECO:0007669"/>
    <property type="project" value="UniProtKB-UniRule"/>
</dbReference>
<keyword evidence="9" id="KW-1185">Reference proteome</keyword>
<dbReference type="GO" id="GO:0018169">
    <property type="term" value="F:ribosomal S6-glutamic acid ligase activity"/>
    <property type="evidence" value="ECO:0007669"/>
    <property type="project" value="TreeGrafter"/>
</dbReference>
<reference evidence="8" key="2">
    <citation type="submission" date="2020-09" db="EMBL/GenBank/DDBJ databases">
        <authorList>
            <person name="Sun Q."/>
            <person name="Zhou Y."/>
        </authorList>
    </citation>
    <scope>NUCLEOTIDE SEQUENCE</scope>
    <source>
        <strain evidence="8">CGMCC 1.12754</strain>
    </source>
</reference>
<dbReference type="InterPro" id="IPR001792">
    <property type="entry name" value="Acylphosphatase-like_dom"/>
</dbReference>
<evidence type="ECO:0000259" key="6">
    <source>
        <dbReference type="PROSITE" id="PS50975"/>
    </source>
</evidence>
<evidence type="ECO:0000256" key="3">
    <source>
        <dbReference type="PROSITE-ProRule" id="PRU00409"/>
    </source>
</evidence>
<dbReference type="InterPro" id="IPR013651">
    <property type="entry name" value="ATP-grasp_RimK-type"/>
</dbReference>
<keyword evidence="3" id="KW-0067">ATP-binding</keyword>
<reference evidence="8" key="1">
    <citation type="journal article" date="2014" name="Int. J. Syst. Evol. Microbiol.">
        <title>Complete genome sequence of Corynebacterium casei LMG S-19264T (=DSM 44701T), isolated from a smear-ripened cheese.</title>
        <authorList>
            <consortium name="US DOE Joint Genome Institute (JGI-PGF)"/>
            <person name="Walter F."/>
            <person name="Albersmeier A."/>
            <person name="Kalinowski J."/>
            <person name="Ruckert C."/>
        </authorList>
    </citation>
    <scope>NUCLEOTIDE SEQUENCE</scope>
    <source>
        <strain evidence="8">CGMCC 1.12754</strain>
    </source>
</reference>
<dbReference type="Proteomes" id="UP000622860">
    <property type="component" value="Unassembled WGS sequence"/>
</dbReference>
<feature type="domain" description="Acylphosphatase-like" evidence="7">
    <location>
        <begin position="391"/>
        <end position="478"/>
    </location>
</feature>
<dbReference type="InterPro" id="IPR036046">
    <property type="entry name" value="Acylphosphatase-like_dom_sf"/>
</dbReference>